<sequence>MLLETTRTITDDRRRAAAQLLCAFVTHTRAELGPHVPQLLRGLILLLGEQDRDVLQMAWEALAALTKTLDAERQIQHVADVRQAVRYAASDLKPGQLLPGFCLPKGIAPILPLFRESILNGLPEDKEAAALMLGEVINLTSAEAIQPSVVHITGPLIRILGDRFNASVKAAVLETLADLLSKVGVMLKQFLPQLQTTFLKALHDGSRPVRIKAGLALAQLVRIHTRADPLFVEMHNGIRNGDDPAVRETMLQALRCIITAGGGNMGAPLALAVLATLTAPALLAHPDDPPRGAVGGCLGALLHCLPPPHRDAALLHHVLGPADDWLLAHGRSCALFVALKETPAVVYADPFEDKVERALLHHLASDKVPVACNALRGMAYLMHHLLETDRALPQQILSQFVRSMNHPSNEVKQLMARAATQLGRGGALRTARAHDTLRALLPALVNGTKEKNTYVRANAEIALRAVLLLPHDEHFHKECMALLDEGGREALGDVVARLLRRGAPDARDEQLDCTLIT</sequence>
<evidence type="ECO:0000313" key="1">
    <source>
        <dbReference type="EMBL" id="KAI8435425.1"/>
    </source>
</evidence>
<dbReference type="Proteomes" id="UP001064048">
    <property type="component" value="Chromosome 5"/>
</dbReference>
<keyword evidence="2" id="KW-1185">Reference proteome</keyword>
<name>A0ACC0KGQ1_CHOFU</name>
<protein>
    <submittedName>
        <fullName evidence="1">Uncharacterized protein</fullName>
    </submittedName>
</protein>
<dbReference type="EMBL" id="CM046105">
    <property type="protein sequence ID" value="KAI8435425.1"/>
    <property type="molecule type" value="Genomic_DNA"/>
</dbReference>
<organism evidence="1 2">
    <name type="scientific">Choristoneura fumiferana</name>
    <name type="common">Spruce budworm moth</name>
    <name type="synonym">Archips fumiferana</name>
    <dbReference type="NCBI Taxonomy" id="7141"/>
    <lineage>
        <taxon>Eukaryota</taxon>
        <taxon>Metazoa</taxon>
        <taxon>Ecdysozoa</taxon>
        <taxon>Arthropoda</taxon>
        <taxon>Hexapoda</taxon>
        <taxon>Insecta</taxon>
        <taxon>Pterygota</taxon>
        <taxon>Neoptera</taxon>
        <taxon>Endopterygota</taxon>
        <taxon>Lepidoptera</taxon>
        <taxon>Glossata</taxon>
        <taxon>Ditrysia</taxon>
        <taxon>Tortricoidea</taxon>
        <taxon>Tortricidae</taxon>
        <taxon>Tortricinae</taxon>
        <taxon>Choristoneura</taxon>
    </lineage>
</organism>
<gene>
    <name evidence="1" type="ORF">MSG28_003732</name>
</gene>
<comment type="caution">
    <text evidence="1">The sequence shown here is derived from an EMBL/GenBank/DDBJ whole genome shotgun (WGS) entry which is preliminary data.</text>
</comment>
<reference evidence="1 2" key="1">
    <citation type="journal article" date="2022" name="Genome Biol. Evol.">
        <title>The Spruce Budworm Genome: Reconstructing the Evolutionary History of Antifreeze Proteins.</title>
        <authorList>
            <person name="Beliveau C."/>
            <person name="Gagne P."/>
            <person name="Picq S."/>
            <person name="Vernygora O."/>
            <person name="Keeling C.I."/>
            <person name="Pinkney K."/>
            <person name="Doucet D."/>
            <person name="Wen F."/>
            <person name="Johnston J.S."/>
            <person name="Maaroufi H."/>
            <person name="Boyle B."/>
            <person name="Laroche J."/>
            <person name="Dewar K."/>
            <person name="Juretic N."/>
            <person name="Blackburn G."/>
            <person name="Nisole A."/>
            <person name="Brunet B."/>
            <person name="Brandao M."/>
            <person name="Lumley L."/>
            <person name="Duan J."/>
            <person name="Quan G."/>
            <person name="Lucarotti C.J."/>
            <person name="Roe A.D."/>
            <person name="Sperling F.A.H."/>
            <person name="Levesque R.C."/>
            <person name="Cusson M."/>
        </authorList>
    </citation>
    <scope>NUCLEOTIDE SEQUENCE [LARGE SCALE GENOMIC DNA]</scope>
    <source>
        <strain evidence="1">Glfc:IPQL:Cfum</strain>
    </source>
</reference>
<evidence type="ECO:0000313" key="2">
    <source>
        <dbReference type="Proteomes" id="UP001064048"/>
    </source>
</evidence>
<accession>A0ACC0KGQ1</accession>
<proteinExistence type="predicted"/>